<dbReference type="Pfam" id="PF06480">
    <property type="entry name" value="FtsH_ext"/>
    <property type="match status" value="1"/>
</dbReference>
<feature type="transmembrane region" description="Helical" evidence="15">
    <location>
        <begin position="6"/>
        <end position="24"/>
    </location>
</feature>
<keyword evidence="13 15" id="KW-0472">Membrane</keyword>
<dbReference type="Pfam" id="PF17862">
    <property type="entry name" value="AAA_lid_3"/>
    <property type="match status" value="1"/>
</dbReference>
<sequence length="604" mass="67735">MAKNLINWLIIIAILLTIFNNISIDSNTKILSYSKFVQQIHKNKIRNVIIDGYFINGEHKDGSNFKTIRPNIEDNSLIDDLLNHNVSIEGREQNKTSIWSRLLISSFPILIIIAVLLFFMRQMQINVGGKKGGPIIFGKSKAKLISNDQIKITFRDVAGCDEAKSEVEELVDFLKDIKKFKKLGGKIPKGVLMIGPPGTGKTLLAKAIAGEAKVPFFTISGSEFVEMFVGVGASRVRDMFIQAKKQAPCIIFIDEIDAVGRTRGSSIGGGGHDEREQTLNQLLVEMDGFESNNGTIVIAATNRHDVLDKALLRPGRFDRKVNINLPDIIGRENILNIHLRKIPLSDDVEPKILAMGTPGCSGAELANIVNEAAILAAKRKLNLVSMYELEKAKDKIIMGNERRSMLMSEKEKRNTAFHEAGHAIIGLLIPEHDPIYKVTIIPRGQALGVTMFLPKIDRYCYSRKQLISKICSLFGGRIAEEITQGVNGVTTGASNDIKCATELAHNMVYKWGFSSEMGPIMYDEYKLNNQINNKKFLNSIKTFDKLDKEIIKIIDDCYLKSYSIIEKNIDKLELMAEALFYYETINIKQIKKIMQGKFPNKYNF</sequence>
<dbReference type="FunFam" id="3.40.50.300:FF:000001">
    <property type="entry name" value="ATP-dependent zinc metalloprotease FtsH"/>
    <property type="match status" value="1"/>
</dbReference>
<dbReference type="HAMAP" id="MF_01458">
    <property type="entry name" value="FtsH"/>
    <property type="match status" value="1"/>
</dbReference>
<gene>
    <name evidence="15 18" type="primary">ftsH</name>
    <name evidence="18" type="ORF">PalTV_010</name>
</gene>
<keyword evidence="3 15" id="KW-1003">Cell membrane</keyword>
<evidence type="ECO:0000259" key="17">
    <source>
        <dbReference type="SMART" id="SM00382"/>
    </source>
</evidence>
<feature type="binding site" evidence="15">
    <location>
        <position position="418"/>
    </location>
    <ligand>
        <name>Zn(2+)</name>
        <dbReference type="ChEBI" id="CHEBI:29105"/>
        <note>catalytic</note>
    </ligand>
</feature>
<feature type="active site" evidence="15">
    <location>
        <position position="419"/>
    </location>
</feature>
<dbReference type="InterPro" id="IPR005936">
    <property type="entry name" value="FtsH"/>
</dbReference>
<dbReference type="InterPro" id="IPR037219">
    <property type="entry name" value="Peptidase_M41-like"/>
</dbReference>
<proteinExistence type="inferred from homology"/>
<evidence type="ECO:0000256" key="10">
    <source>
        <dbReference type="ARBA" id="ARBA00022840"/>
    </source>
</evidence>
<keyword evidence="11 15" id="KW-1133">Transmembrane helix</keyword>
<dbReference type="Gene3D" id="1.20.58.760">
    <property type="entry name" value="Peptidase M41"/>
    <property type="match status" value="1"/>
</dbReference>
<dbReference type="GO" id="GO:0016887">
    <property type="term" value="F:ATP hydrolysis activity"/>
    <property type="evidence" value="ECO:0007669"/>
    <property type="project" value="UniProtKB-UniRule"/>
</dbReference>
<keyword evidence="10 15" id="KW-0067">ATP-binding</keyword>
<keyword evidence="6 15" id="KW-0479">Metal-binding</keyword>
<evidence type="ECO:0000256" key="8">
    <source>
        <dbReference type="ARBA" id="ARBA00022801"/>
    </source>
</evidence>
<evidence type="ECO:0000313" key="19">
    <source>
        <dbReference type="Proteomes" id="UP000012083"/>
    </source>
</evidence>
<dbReference type="InterPro" id="IPR003593">
    <property type="entry name" value="AAA+_ATPase"/>
</dbReference>
<feature type="binding site" evidence="15">
    <location>
        <begin position="195"/>
        <end position="202"/>
    </location>
    <ligand>
        <name>ATP</name>
        <dbReference type="ChEBI" id="CHEBI:30616"/>
    </ligand>
</feature>
<evidence type="ECO:0000256" key="14">
    <source>
        <dbReference type="ARBA" id="ARBA00061570"/>
    </source>
</evidence>
<dbReference type="Pfam" id="PF01434">
    <property type="entry name" value="Peptidase_M41"/>
    <property type="match status" value="1"/>
</dbReference>
<dbReference type="PANTHER" id="PTHR23076">
    <property type="entry name" value="METALLOPROTEASE M41 FTSH"/>
    <property type="match status" value="1"/>
</dbReference>
<comment type="similarity">
    <text evidence="2 15">In the C-terminal section; belongs to the peptidase M41 family.</text>
</comment>
<dbReference type="EC" id="3.4.24.-" evidence="15"/>
<evidence type="ECO:0000256" key="4">
    <source>
        <dbReference type="ARBA" id="ARBA00022670"/>
    </source>
</evidence>
<keyword evidence="5 15" id="KW-0812">Transmembrane</keyword>
<evidence type="ECO:0000256" key="3">
    <source>
        <dbReference type="ARBA" id="ARBA00022475"/>
    </source>
</evidence>
<dbReference type="SUPFAM" id="SSF140990">
    <property type="entry name" value="FtsH protease domain-like"/>
    <property type="match status" value="1"/>
</dbReference>
<evidence type="ECO:0000256" key="12">
    <source>
        <dbReference type="ARBA" id="ARBA00023049"/>
    </source>
</evidence>
<dbReference type="GO" id="GO:0005886">
    <property type="term" value="C:plasma membrane"/>
    <property type="evidence" value="ECO:0007669"/>
    <property type="project" value="UniProtKB-SubCell"/>
</dbReference>
<dbReference type="EMBL" id="CP004358">
    <property type="protein sequence ID" value="AGI27010.1"/>
    <property type="molecule type" value="Genomic_DNA"/>
</dbReference>
<dbReference type="InterPro" id="IPR041569">
    <property type="entry name" value="AAA_lid_3"/>
</dbReference>
<evidence type="ECO:0000256" key="1">
    <source>
        <dbReference type="ARBA" id="ARBA00004370"/>
    </source>
</evidence>
<dbReference type="Gene3D" id="3.30.720.210">
    <property type="match status" value="1"/>
</dbReference>
<dbReference type="RefSeq" id="WP_015482421.1">
    <property type="nucleotide sequence ID" value="NC_020831.1"/>
</dbReference>
<evidence type="ECO:0000256" key="2">
    <source>
        <dbReference type="ARBA" id="ARBA00010044"/>
    </source>
</evidence>
<comment type="subcellular location">
    <subcellularLocation>
        <location evidence="15">Cell membrane</location>
        <topology evidence="15">Multi-pass membrane protein</topology>
        <orientation evidence="15">Cytoplasmic side</orientation>
    </subcellularLocation>
    <subcellularLocation>
        <location evidence="1">Membrane</location>
    </subcellularLocation>
</comment>
<dbReference type="InterPro" id="IPR003960">
    <property type="entry name" value="ATPase_AAA_CS"/>
</dbReference>
<dbReference type="GO" id="GO:0004176">
    <property type="term" value="F:ATP-dependent peptidase activity"/>
    <property type="evidence" value="ECO:0007669"/>
    <property type="project" value="InterPro"/>
</dbReference>
<comment type="subunit">
    <text evidence="15">Homohexamer.</text>
</comment>
<organism evidence="18 19">
    <name type="scientific">Candidatus Portiera aleyrodidarum TV</name>
    <dbReference type="NCBI Taxonomy" id="1297582"/>
    <lineage>
        <taxon>Bacteria</taxon>
        <taxon>Pseudomonadati</taxon>
        <taxon>Pseudomonadota</taxon>
        <taxon>Gammaproteobacteria</taxon>
        <taxon>Candidatus Johnevansiales</taxon>
        <taxon>Candidatus Johnevansiaceae</taxon>
        <taxon>Candidatus Portiera</taxon>
    </lineage>
</organism>
<dbReference type="Gene3D" id="1.10.8.60">
    <property type="match status" value="1"/>
</dbReference>
<keyword evidence="12 15" id="KW-0482">Metalloprotease</keyword>
<accession>A0A8D3X770</accession>
<dbReference type="PANTHER" id="PTHR23076:SF97">
    <property type="entry name" value="ATP-DEPENDENT ZINC METALLOPROTEASE YME1L1"/>
    <property type="match status" value="1"/>
</dbReference>
<dbReference type="GO" id="GO:0005524">
    <property type="term" value="F:ATP binding"/>
    <property type="evidence" value="ECO:0007669"/>
    <property type="project" value="UniProtKB-UniRule"/>
</dbReference>
<dbReference type="InterPro" id="IPR000642">
    <property type="entry name" value="Peptidase_M41"/>
</dbReference>
<evidence type="ECO:0000256" key="11">
    <source>
        <dbReference type="ARBA" id="ARBA00022989"/>
    </source>
</evidence>
<dbReference type="GO" id="GO:0004222">
    <property type="term" value="F:metalloendopeptidase activity"/>
    <property type="evidence" value="ECO:0007669"/>
    <property type="project" value="InterPro"/>
</dbReference>
<dbReference type="SMART" id="SM00382">
    <property type="entry name" value="AAA"/>
    <property type="match status" value="1"/>
</dbReference>
<evidence type="ECO:0000256" key="9">
    <source>
        <dbReference type="ARBA" id="ARBA00022833"/>
    </source>
</evidence>
<comment type="similarity">
    <text evidence="16">Belongs to the AAA ATPase family.</text>
</comment>
<evidence type="ECO:0000313" key="18">
    <source>
        <dbReference type="EMBL" id="AGI27010.1"/>
    </source>
</evidence>
<evidence type="ECO:0000256" key="16">
    <source>
        <dbReference type="RuleBase" id="RU003651"/>
    </source>
</evidence>
<protein>
    <recommendedName>
        <fullName evidence="15">ATP-dependent zinc metalloprotease FtsH</fullName>
        <ecNumber evidence="15">3.4.24.-</ecNumber>
    </recommendedName>
</protein>
<keyword evidence="4 15" id="KW-0645">Protease</keyword>
<comment type="similarity">
    <text evidence="14 15">In the central section; belongs to the AAA ATPase family.</text>
</comment>
<dbReference type="PROSITE" id="PS00674">
    <property type="entry name" value="AAA"/>
    <property type="match status" value="1"/>
</dbReference>
<evidence type="ECO:0000256" key="7">
    <source>
        <dbReference type="ARBA" id="ARBA00022741"/>
    </source>
</evidence>
<feature type="binding site" evidence="15">
    <location>
        <position position="496"/>
    </location>
    <ligand>
        <name>Zn(2+)</name>
        <dbReference type="ChEBI" id="CHEBI:29105"/>
        <note>catalytic</note>
    </ligand>
</feature>
<dbReference type="FunFam" id="1.10.8.60:FF:000001">
    <property type="entry name" value="ATP-dependent zinc metalloprotease FtsH"/>
    <property type="match status" value="1"/>
</dbReference>
<reference evidence="18 19" key="1">
    <citation type="journal article" date="2013" name="Genome Biol. Evol.">
        <title>The evolution of genomic instability in the obligate endosymbionts of whiteflies.</title>
        <authorList>
            <person name="Sloan D.B."/>
            <person name="Moran N.A."/>
        </authorList>
    </citation>
    <scope>NUCLEOTIDE SEQUENCE [LARGE SCALE GENOMIC DNA]</scope>
    <source>
        <strain evidence="18 19">TV</strain>
    </source>
</reference>
<feature type="transmembrane region" description="Helical" evidence="15">
    <location>
        <begin position="98"/>
        <end position="120"/>
    </location>
</feature>
<dbReference type="FunFam" id="1.20.58.760:FF:000001">
    <property type="entry name" value="ATP-dependent zinc metalloprotease FtsH"/>
    <property type="match status" value="1"/>
</dbReference>
<dbReference type="Proteomes" id="UP000012083">
    <property type="component" value="Chromosome"/>
</dbReference>
<feature type="domain" description="AAA+ ATPase" evidence="17">
    <location>
        <begin position="187"/>
        <end position="327"/>
    </location>
</feature>
<dbReference type="InterPro" id="IPR003959">
    <property type="entry name" value="ATPase_AAA_core"/>
</dbReference>
<dbReference type="NCBIfam" id="TIGR01241">
    <property type="entry name" value="FtsH_fam"/>
    <property type="match status" value="1"/>
</dbReference>
<comment type="cofactor">
    <cofactor evidence="15">
        <name>Zn(2+)</name>
        <dbReference type="ChEBI" id="CHEBI:29105"/>
    </cofactor>
    <text evidence="15">Binds 1 zinc ion per subunit.</text>
</comment>
<feature type="binding site" evidence="15">
    <location>
        <position position="422"/>
    </location>
    <ligand>
        <name>Zn(2+)</name>
        <dbReference type="ChEBI" id="CHEBI:29105"/>
        <note>catalytic</note>
    </ligand>
</feature>
<keyword evidence="7 15" id="KW-0547">Nucleotide-binding</keyword>
<evidence type="ECO:0000256" key="13">
    <source>
        <dbReference type="ARBA" id="ARBA00023136"/>
    </source>
</evidence>
<evidence type="ECO:0000256" key="5">
    <source>
        <dbReference type="ARBA" id="ARBA00022692"/>
    </source>
</evidence>
<dbReference type="KEGG" id="pld:PalTV_010"/>
<dbReference type="AlphaFoldDB" id="A0A8D3X770"/>
<evidence type="ECO:0000256" key="15">
    <source>
        <dbReference type="HAMAP-Rule" id="MF_01458"/>
    </source>
</evidence>
<comment type="function">
    <text evidence="15">Acts as a processive, ATP-dependent zinc metallopeptidase for both cytoplasmic and membrane proteins. Plays a role in the quality control of integral membrane proteins.</text>
</comment>
<keyword evidence="9 15" id="KW-0862">Zinc</keyword>
<dbReference type="InterPro" id="IPR027417">
    <property type="entry name" value="P-loop_NTPase"/>
</dbReference>
<dbReference type="CDD" id="cd19501">
    <property type="entry name" value="RecA-like_FtsH"/>
    <property type="match status" value="1"/>
</dbReference>
<dbReference type="SUPFAM" id="SSF52540">
    <property type="entry name" value="P-loop containing nucleoside triphosphate hydrolases"/>
    <property type="match status" value="1"/>
</dbReference>
<evidence type="ECO:0000256" key="6">
    <source>
        <dbReference type="ARBA" id="ARBA00022723"/>
    </source>
</evidence>
<dbReference type="InterPro" id="IPR011546">
    <property type="entry name" value="Pept_M41_FtsH_extracell"/>
</dbReference>
<dbReference type="Pfam" id="PF00004">
    <property type="entry name" value="AAA"/>
    <property type="match status" value="1"/>
</dbReference>
<dbReference type="GO" id="GO:0006508">
    <property type="term" value="P:proteolysis"/>
    <property type="evidence" value="ECO:0007669"/>
    <property type="project" value="UniProtKB-KW"/>
</dbReference>
<dbReference type="GO" id="GO:0030163">
    <property type="term" value="P:protein catabolic process"/>
    <property type="evidence" value="ECO:0007669"/>
    <property type="project" value="UniProtKB-UniRule"/>
</dbReference>
<dbReference type="GO" id="GO:0008270">
    <property type="term" value="F:zinc ion binding"/>
    <property type="evidence" value="ECO:0007669"/>
    <property type="project" value="UniProtKB-UniRule"/>
</dbReference>
<keyword evidence="8 15" id="KW-0378">Hydrolase</keyword>
<name>A0A8D3X770_9GAMM</name>
<dbReference type="Gene3D" id="3.40.50.300">
    <property type="entry name" value="P-loop containing nucleotide triphosphate hydrolases"/>
    <property type="match status" value="1"/>
</dbReference>